<protein>
    <recommendedName>
        <fullName evidence="3">DUF2505 domain-containing protein</fullName>
    </recommendedName>
</protein>
<dbReference type="RefSeq" id="WP_179428351.1">
    <property type="nucleotide sequence ID" value="NZ_JACBZP010000001.1"/>
</dbReference>
<evidence type="ECO:0008006" key="3">
    <source>
        <dbReference type="Google" id="ProtNLM"/>
    </source>
</evidence>
<dbReference type="Pfam" id="PF10698">
    <property type="entry name" value="DUF2505"/>
    <property type="match status" value="1"/>
</dbReference>
<comment type="caution">
    <text evidence="1">The sequence shown here is derived from an EMBL/GenBank/DDBJ whole genome shotgun (WGS) entry which is preliminary data.</text>
</comment>
<dbReference type="InterPro" id="IPR019639">
    <property type="entry name" value="DUF2505"/>
</dbReference>
<organism evidence="1 2">
    <name type="scientific">Spelaeicoccus albus</name>
    <dbReference type="NCBI Taxonomy" id="1280376"/>
    <lineage>
        <taxon>Bacteria</taxon>
        <taxon>Bacillati</taxon>
        <taxon>Actinomycetota</taxon>
        <taxon>Actinomycetes</taxon>
        <taxon>Micrococcales</taxon>
        <taxon>Brevibacteriaceae</taxon>
        <taxon>Spelaeicoccus</taxon>
    </lineage>
</organism>
<dbReference type="EMBL" id="JACBZP010000001">
    <property type="protein sequence ID" value="NYI67973.1"/>
    <property type="molecule type" value="Genomic_DNA"/>
</dbReference>
<sequence>MHTVDFSLRYPTDPAHVPGMLADADFQAAVARATSAESFDISSDGSPDAAFTLTIVRVMAADGLPAAARSLVGDRLTVRQTEKFAAPAGPERRAAITVTVDKAPVMVQGTETLRRQTSGVTEHLLHLAVTSSMPFFGSTIEQAAAPVITRALELQESAARDWLAR</sequence>
<proteinExistence type="predicted"/>
<evidence type="ECO:0000313" key="1">
    <source>
        <dbReference type="EMBL" id="NYI67973.1"/>
    </source>
</evidence>
<name>A0A7Z0D357_9MICO</name>
<dbReference type="AlphaFoldDB" id="A0A7Z0D357"/>
<keyword evidence="2" id="KW-1185">Reference proteome</keyword>
<accession>A0A7Z0D357</accession>
<evidence type="ECO:0000313" key="2">
    <source>
        <dbReference type="Proteomes" id="UP000539111"/>
    </source>
</evidence>
<reference evidence="1 2" key="1">
    <citation type="submission" date="2020-07" db="EMBL/GenBank/DDBJ databases">
        <title>Sequencing the genomes of 1000 actinobacteria strains.</title>
        <authorList>
            <person name="Klenk H.-P."/>
        </authorList>
    </citation>
    <scope>NUCLEOTIDE SEQUENCE [LARGE SCALE GENOMIC DNA]</scope>
    <source>
        <strain evidence="1 2">DSM 26341</strain>
    </source>
</reference>
<gene>
    <name evidence="1" type="ORF">BJY26_002279</name>
</gene>
<dbReference type="Proteomes" id="UP000539111">
    <property type="component" value="Unassembled WGS sequence"/>
</dbReference>